<dbReference type="GO" id="GO:0005886">
    <property type="term" value="C:plasma membrane"/>
    <property type="evidence" value="ECO:0007669"/>
    <property type="project" value="TreeGrafter"/>
</dbReference>
<evidence type="ECO:0000256" key="4">
    <source>
        <dbReference type="ARBA" id="ARBA00022827"/>
    </source>
</evidence>
<evidence type="ECO:0000313" key="10">
    <source>
        <dbReference type="Proteomes" id="UP000494183"/>
    </source>
</evidence>
<evidence type="ECO:0000256" key="3">
    <source>
        <dbReference type="ARBA" id="ARBA00022630"/>
    </source>
</evidence>
<dbReference type="SUPFAM" id="SSF56645">
    <property type="entry name" value="Acyl-CoA dehydrogenase NM domain-like"/>
    <property type="match status" value="2"/>
</dbReference>
<dbReference type="Pfam" id="PF02771">
    <property type="entry name" value="Acyl-CoA_dh_N"/>
    <property type="match status" value="2"/>
</dbReference>
<feature type="domain" description="Acyl-CoA dehydrogenase/oxidase N-terminal" evidence="8">
    <location>
        <begin position="402"/>
        <end position="514"/>
    </location>
</feature>
<gene>
    <name evidence="9" type="primary">caiA_2</name>
    <name evidence="9" type="ORF">LMG6000_03462</name>
</gene>
<evidence type="ECO:0000256" key="2">
    <source>
        <dbReference type="ARBA" id="ARBA00009347"/>
    </source>
</evidence>
<dbReference type="EC" id="1.3.8.13" evidence="9"/>
<feature type="domain" description="Acyl-CoA dehydrogenase/oxidase C-terminal" evidence="6">
    <location>
        <begin position="628"/>
        <end position="763"/>
    </location>
</feature>
<dbReference type="SUPFAM" id="SSF47203">
    <property type="entry name" value="Acyl-CoA dehydrogenase C-terminal domain-like"/>
    <property type="match status" value="2"/>
</dbReference>
<keyword evidence="4" id="KW-0274">FAD</keyword>
<dbReference type="FunFam" id="2.40.110.10:FF:000011">
    <property type="entry name" value="Acyl-CoA dehydrogenase FadE34"/>
    <property type="match status" value="1"/>
</dbReference>
<evidence type="ECO:0000259" key="6">
    <source>
        <dbReference type="Pfam" id="PF00441"/>
    </source>
</evidence>
<dbReference type="GO" id="GO:0050660">
    <property type="term" value="F:flavin adenine dinucleotide binding"/>
    <property type="evidence" value="ECO:0007669"/>
    <property type="project" value="InterPro"/>
</dbReference>
<dbReference type="InterPro" id="IPR009100">
    <property type="entry name" value="AcylCoA_DH/oxidase_NM_dom_sf"/>
</dbReference>
<keyword evidence="10" id="KW-1185">Reference proteome</keyword>
<name>A0A6S7F2Z6_9BURK</name>
<dbReference type="AlphaFoldDB" id="A0A6S7F2Z6"/>
<dbReference type="Pfam" id="PF02770">
    <property type="entry name" value="Acyl-CoA_dh_M"/>
    <property type="match status" value="1"/>
</dbReference>
<dbReference type="CDD" id="cd00567">
    <property type="entry name" value="ACAD"/>
    <property type="match status" value="1"/>
</dbReference>
<dbReference type="InterPro" id="IPR013786">
    <property type="entry name" value="AcylCoA_DH/ox_N"/>
</dbReference>
<keyword evidence="5 9" id="KW-0560">Oxidoreductase</keyword>
<dbReference type="InterPro" id="IPR036250">
    <property type="entry name" value="AcylCo_DH-like_C"/>
</dbReference>
<protein>
    <submittedName>
        <fullName evidence="9">Crotonobetainyl-CoA reductase</fullName>
        <ecNumber evidence="9">1.3.8.13</ecNumber>
    </submittedName>
</protein>
<feature type="domain" description="Acyl-CoA dehydrogenase/oxidase N-terminal" evidence="8">
    <location>
        <begin position="9"/>
        <end position="119"/>
    </location>
</feature>
<dbReference type="InterPro" id="IPR006091">
    <property type="entry name" value="Acyl-CoA_Oxase/DH_mid-dom"/>
</dbReference>
<feature type="domain" description="Acyl-CoA dehydrogenase/oxidase C-terminal" evidence="6">
    <location>
        <begin position="229"/>
        <end position="392"/>
    </location>
</feature>
<proteinExistence type="inferred from homology"/>
<dbReference type="InterPro" id="IPR046373">
    <property type="entry name" value="Acyl-CoA_Oxase/DH_mid-dom_sf"/>
</dbReference>
<accession>A0A6S7F2Z6</accession>
<evidence type="ECO:0000259" key="7">
    <source>
        <dbReference type="Pfam" id="PF02770"/>
    </source>
</evidence>
<dbReference type="Pfam" id="PF00441">
    <property type="entry name" value="Acyl-CoA_dh_1"/>
    <property type="match status" value="2"/>
</dbReference>
<evidence type="ECO:0000256" key="5">
    <source>
        <dbReference type="ARBA" id="ARBA00023002"/>
    </source>
</evidence>
<feature type="domain" description="Acyl-CoA oxidase/dehydrogenase middle" evidence="7">
    <location>
        <begin position="123"/>
        <end position="213"/>
    </location>
</feature>
<evidence type="ECO:0000313" key="9">
    <source>
        <dbReference type="EMBL" id="CAB3933880.1"/>
    </source>
</evidence>
<evidence type="ECO:0000259" key="8">
    <source>
        <dbReference type="Pfam" id="PF02771"/>
    </source>
</evidence>
<dbReference type="EMBL" id="CADILH010000005">
    <property type="protein sequence ID" value="CAB3933880.1"/>
    <property type="molecule type" value="Genomic_DNA"/>
</dbReference>
<comment type="similarity">
    <text evidence="2">Belongs to the acyl-CoA dehydrogenase family.</text>
</comment>
<organism evidence="9 10">
    <name type="scientific">Achromobacter insolitus</name>
    <dbReference type="NCBI Taxonomy" id="217204"/>
    <lineage>
        <taxon>Bacteria</taxon>
        <taxon>Pseudomonadati</taxon>
        <taxon>Pseudomonadota</taxon>
        <taxon>Betaproteobacteria</taxon>
        <taxon>Burkholderiales</taxon>
        <taxon>Alcaligenaceae</taxon>
        <taxon>Achromobacter</taxon>
    </lineage>
</organism>
<dbReference type="PANTHER" id="PTHR43292:SF3">
    <property type="entry name" value="ACYL-COA DEHYDROGENASE FADE29"/>
    <property type="match status" value="1"/>
</dbReference>
<evidence type="ECO:0000256" key="1">
    <source>
        <dbReference type="ARBA" id="ARBA00001974"/>
    </source>
</evidence>
<keyword evidence="3" id="KW-0285">Flavoprotein</keyword>
<dbReference type="InterPro" id="IPR037069">
    <property type="entry name" value="AcylCoA_DH/ox_N_sf"/>
</dbReference>
<reference evidence="9 10" key="1">
    <citation type="submission" date="2020-04" db="EMBL/GenBank/DDBJ databases">
        <authorList>
            <person name="De Canck E."/>
        </authorList>
    </citation>
    <scope>NUCLEOTIDE SEQUENCE [LARGE SCALE GENOMIC DNA]</scope>
    <source>
        <strain evidence="9 10">LMG 6000</strain>
    </source>
</reference>
<dbReference type="InterPro" id="IPR052161">
    <property type="entry name" value="Mycobact_Acyl-CoA_DH"/>
</dbReference>
<dbReference type="PANTHER" id="PTHR43292">
    <property type="entry name" value="ACYL-COA DEHYDROGENASE"/>
    <property type="match status" value="1"/>
</dbReference>
<dbReference type="Gene3D" id="1.10.540.10">
    <property type="entry name" value="Acyl-CoA dehydrogenase/oxidase, N-terminal domain"/>
    <property type="match status" value="2"/>
</dbReference>
<dbReference type="Gene3D" id="1.20.140.10">
    <property type="entry name" value="Butyryl-CoA Dehydrogenase, subunit A, domain 3"/>
    <property type="match status" value="2"/>
</dbReference>
<dbReference type="GO" id="GO:0016627">
    <property type="term" value="F:oxidoreductase activity, acting on the CH-CH group of donors"/>
    <property type="evidence" value="ECO:0007669"/>
    <property type="project" value="InterPro"/>
</dbReference>
<dbReference type="InterPro" id="IPR009075">
    <property type="entry name" value="AcylCo_DH/oxidase_C"/>
</dbReference>
<comment type="cofactor">
    <cofactor evidence="1">
        <name>FAD</name>
        <dbReference type="ChEBI" id="CHEBI:57692"/>
    </cofactor>
</comment>
<dbReference type="Gene3D" id="2.40.110.10">
    <property type="entry name" value="Butyryl-CoA Dehydrogenase, subunit A, domain 2"/>
    <property type="match status" value="2"/>
</dbReference>
<sequence>MSNDAQLDGFRAEVRDFLRTKLPADLRRKVLDHQRLDKQDFLRWHRILHERGWVAPSWPVEHGGADWSILQRNVFDEECALAGAPETVPFGLRMVAPVIMAYGSAWQKSHFLPRILSGQDWWCQGYSEPGAGSDLASLSTRARREGEVFVVSGQKTWTTYAQYADMMFCLARTDPDAKAQEGISFLLIDMRSPGVSLRPIRTLDGGEEINEVFLDEVRVPVSHLVGDVDRGWTYAKYLLAHERFGAARVGRVKRELGHLQRLAAQRKVDGRPLAEDPVFAQRLAQLEIDTLALEQTNLRLIARDQRGAGHGAEASILKYLGSTLAQRISEALVDTAGTHALAYHSGALERGYAQGDPTPEEELEAMPGFYLNLRKISIYGGTDEVQKNIIAKLALGAVDDSSEDQRALDDAVGRYLQGEYPAPAAREMLAGDADPEASPHWRAFADMGLSGLGLPASAGGMDGGLAELCVVMERFGRHLVTEPYDASAVLCGQLLARLPQGERTRELLAGIAQGAAPVLAHAEPDSDWPLDALGAPGAIAAAAEPQGGGWLLNGIKRRVPYGAGARQLLVTARDAGGMAVFLVEAGNPGLRREGRPGLDGRPYADIVLTNCHVDATARLGSAGEALETAADAARVALCAEALGCMQALLDATRDHVSARRQFGQPLVRFQAVQHRLVDMLLALEQVRSLTWLAAAADASDPLRRARLASAAKAGCAQAARYLGQQSIQLHGGMGMTDELPVGHYVKRLLAIEHTLGDARYHLNRYQRLATA</sequence>
<dbReference type="Proteomes" id="UP000494183">
    <property type="component" value="Unassembled WGS sequence"/>
</dbReference>